<dbReference type="PANTHER" id="PTHR14684:SF2">
    <property type="entry name" value="THIOREDOXIN DOMAIN-CONTAINING PROTEIN 15"/>
    <property type="match status" value="1"/>
</dbReference>
<gene>
    <name evidence="5" type="ORF">BEMITA_LOCUS1792</name>
</gene>
<dbReference type="InterPro" id="IPR036249">
    <property type="entry name" value="Thioredoxin-like_sf"/>
</dbReference>
<organism evidence="5 6">
    <name type="scientific">Bemisia tabaci</name>
    <name type="common">Sweetpotato whitefly</name>
    <name type="synonym">Aleurodes tabaci</name>
    <dbReference type="NCBI Taxonomy" id="7038"/>
    <lineage>
        <taxon>Eukaryota</taxon>
        <taxon>Metazoa</taxon>
        <taxon>Ecdysozoa</taxon>
        <taxon>Arthropoda</taxon>
        <taxon>Hexapoda</taxon>
        <taxon>Insecta</taxon>
        <taxon>Pterygota</taxon>
        <taxon>Neoptera</taxon>
        <taxon>Paraneoptera</taxon>
        <taxon>Hemiptera</taxon>
        <taxon>Sternorrhyncha</taxon>
        <taxon>Aleyrodoidea</taxon>
        <taxon>Aleyrodidae</taxon>
        <taxon>Aleyrodinae</taxon>
        <taxon>Bemisia</taxon>
    </lineage>
</organism>
<protein>
    <recommendedName>
        <fullName evidence="4">Thioredoxin domain-containing protein</fullName>
    </recommendedName>
</protein>
<keyword evidence="2" id="KW-1133">Transmembrane helix</keyword>
<feature type="chain" id="PRO_5040150393" description="Thioredoxin domain-containing protein" evidence="3">
    <location>
        <begin position="23"/>
        <end position="306"/>
    </location>
</feature>
<accession>A0A9P0A1M0</accession>
<feature type="signal peptide" evidence="3">
    <location>
        <begin position="1"/>
        <end position="22"/>
    </location>
</feature>
<evidence type="ECO:0000313" key="6">
    <source>
        <dbReference type="Proteomes" id="UP001152759"/>
    </source>
</evidence>
<dbReference type="Gene3D" id="3.40.30.10">
    <property type="entry name" value="Glutaredoxin"/>
    <property type="match status" value="1"/>
</dbReference>
<dbReference type="AlphaFoldDB" id="A0A9P0A1M0"/>
<dbReference type="Proteomes" id="UP001152759">
    <property type="component" value="Chromosome 1"/>
</dbReference>
<reference evidence="5" key="1">
    <citation type="submission" date="2021-12" db="EMBL/GenBank/DDBJ databases">
        <authorList>
            <person name="King R."/>
        </authorList>
    </citation>
    <scope>NUCLEOTIDE SEQUENCE</scope>
</reference>
<dbReference type="PANTHER" id="PTHR14684">
    <property type="entry name" value="THIOREDOXIN DOMAIN-CONTAINING PROTEIN 15"/>
    <property type="match status" value="1"/>
</dbReference>
<sequence>MRIHSAIILPFVYFFSAPSFEATHETGAVEPADGAKNKEYPKSLEEESLSNVASVSKFIKEFHKKFEDELVPDLDSSKDDLNDEYSPKAQPKISSSTSNLTNSTWNVNCIVSPDSPSSSVELINSTRLHNLLAVDANVTSRTAPAECIVILFYAKTCPFSAMAGPHFNALPRAFPTIKIAALNALKHQSHNTQFGILSIPTLLLFHNGRPVAKFNESEFTLDSFAKFIHRMTGILPKEKMFVSSADFGGPVPSMPDKEVDHFLIAAWIIIIIAAGLGFQKSRWWQTLVEACKNSWREAEIQHEHNE</sequence>
<keyword evidence="2" id="KW-0472">Membrane</keyword>
<evidence type="ECO:0000256" key="1">
    <source>
        <dbReference type="SAM" id="MobiDB-lite"/>
    </source>
</evidence>
<keyword evidence="6" id="KW-1185">Reference proteome</keyword>
<keyword evidence="3" id="KW-0732">Signal</keyword>
<dbReference type="InterPro" id="IPR013766">
    <property type="entry name" value="Thioredoxin_domain"/>
</dbReference>
<dbReference type="GO" id="GO:0060271">
    <property type="term" value="P:cilium assembly"/>
    <property type="evidence" value="ECO:0007669"/>
    <property type="project" value="TreeGrafter"/>
</dbReference>
<dbReference type="Pfam" id="PF00085">
    <property type="entry name" value="Thioredoxin"/>
    <property type="match status" value="1"/>
</dbReference>
<feature type="region of interest" description="Disordered" evidence="1">
    <location>
        <begin position="77"/>
        <end position="97"/>
    </location>
</feature>
<dbReference type="GO" id="GO:0005929">
    <property type="term" value="C:cilium"/>
    <property type="evidence" value="ECO:0007669"/>
    <property type="project" value="TreeGrafter"/>
</dbReference>
<evidence type="ECO:0000259" key="4">
    <source>
        <dbReference type="PROSITE" id="PS51352"/>
    </source>
</evidence>
<dbReference type="KEGG" id="btab:109033214"/>
<evidence type="ECO:0000256" key="3">
    <source>
        <dbReference type="SAM" id="SignalP"/>
    </source>
</evidence>
<feature type="transmembrane region" description="Helical" evidence="2">
    <location>
        <begin position="261"/>
        <end position="278"/>
    </location>
</feature>
<dbReference type="SUPFAM" id="SSF52833">
    <property type="entry name" value="Thioredoxin-like"/>
    <property type="match status" value="1"/>
</dbReference>
<evidence type="ECO:0000256" key="2">
    <source>
        <dbReference type="SAM" id="Phobius"/>
    </source>
</evidence>
<keyword evidence="2" id="KW-0812">Transmembrane</keyword>
<dbReference type="EMBL" id="OU963862">
    <property type="protein sequence ID" value="CAH0382223.1"/>
    <property type="molecule type" value="Genomic_DNA"/>
</dbReference>
<proteinExistence type="predicted"/>
<name>A0A9P0A1M0_BEMTA</name>
<feature type="domain" description="Thioredoxin" evidence="4">
    <location>
        <begin position="109"/>
        <end position="233"/>
    </location>
</feature>
<evidence type="ECO:0000313" key="5">
    <source>
        <dbReference type="EMBL" id="CAH0382223.1"/>
    </source>
</evidence>
<dbReference type="InterPro" id="IPR042418">
    <property type="entry name" value="TXNDC15"/>
</dbReference>
<dbReference type="PROSITE" id="PS51352">
    <property type="entry name" value="THIOREDOXIN_2"/>
    <property type="match status" value="1"/>
</dbReference>